<protein>
    <submittedName>
        <fullName evidence="2">Uncharacterized protein</fullName>
    </submittedName>
</protein>
<proteinExistence type="predicted"/>
<reference evidence="1" key="3">
    <citation type="submission" date="2022-06" db="EMBL/GenBank/DDBJ databases">
        <title>Genomic Encyclopedia of Type Strains, Phase III (KMG-III): the genomes of soil and plant-associated and newly described type strains.</title>
        <authorList>
            <person name="Whitman W."/>
        </authorList>
    </citation>
    <scope>NUCLEOTIDE SEQUENCE</scope>
    <source>
        <strain evidence="1">CPCC 202695</strain>
    </source>
</reference>
<dbReference type="Proteomes" id="UP000893823">
    <property type="component" value="Unassembled WGS sequence"/>
</dbReference>
<dbReference type="EMBL" id="SODL02000004">
    <property type="protein sequence ID" value="MCP2368214.1"/>
    <property type="molecule type" value="Genomic_DNA"/>
</dbReference>
<dbReference type="EMBL" id="LT629755">
    <property type="protein sequence ID" value="SDS71947.1"/>
    <property type="molecule type" value="Genomic_DNA"/>
</dbReference>
<dbReference type="RefSeq" id="WP_092671159.1">
    <property type="nucleotide sequence ID" value="NZ_BMDN01000004.1"/>
</dbReference>
<dbReference type="Proteomes" id="UP000199482">
    <property type="component" value="Chromosome I"/>
</dbReference>
<name>A0A1H1UHG8_9MICO</name>
<gene>
    <name evidence="1" type="ORF">BCL57_002387</name>
    <name evidence="2" type="ORF">SAMN04489721_1788</name>
</gene>
<organism evidence="2 3">
    <name type="scientific">Agromyces flavus</name>
    <dbReference type="NCBI Taxonomy" id="589382"/>
    <lineage>
        <taxon>Bacteria</taxon>
        <taxon>Bacillati</taxon>
        <taxon>Actinomycetota</taxon>
        <taxon>Actinomycetes</taxon>
        <taxon>Micrococcales</taxon>
        <taxon>Microbacteriaceae</taxon>
        <taxon>Agromyces</taxon>
    </lineage>
</organism>
<dbReference type="STRING" id="589382.SAMN04489721_1788"/>
<evidence type="ECO:0000313" key="2">
    <source>
        <dbReference type="EMBL" id="SDS71947.1"/>
    </source>
</evidence>
<dbReference type="SUPFAM" id="SSF53756">
    <property type="entry name" value="UDP-Glycosyltransferase/glycogen phosphorylase"/>
    <property type="match status" value="1"/>
</dbReference>
<dbReference type="Gene3D" id="3.40.50.2000">
    <property type="entry name" value="Glycogen Phosphorylase B"/>
    <property type="match status" value="1"/>
</dbReference>
<evidence type="ECO:0000313" key="1">
    <source>
        <dbReference type="EMBL" id="MCP2368214.1"/>
    </source>
</evidence>
<accession>A0A1H1UHG8</accession>
<evidence type="ECO:0000313" key="3">
    <source>
        <dbReference type="Proteomes" id="UP000199482"/>
    </source>
</evidence>
<evidence type="ECO:0000313" key="4">
    <source>
        <dbReference type="Proteomes" id="UP000893823"/>
    </source>
</evidence>
<sequence length="394" mass="42550">MLPSGLQALGIRTLRHVPDRLLSIGLPSRLRFDPWSVPTPEPRADAPVRVFVGPVNFAGQGWQWARALERNLPGVSAVSMAYSATSGYGFPIDIEVPASVYLLSGSWQRRHRTAVRSRFTHVILEAGRHLFGRAYDERVLDEIRDLQAAGVRVAMLTHGSDMRSPARHVAAHPDSPYGEWSLSPVLEAEAARNRALLDEAGVPIFASTPGMLADVPEAVWLPVVVDVERWAGGPTPLERARPVVVHLPSKAVVKGSDLIEPKVRRLHEDGLIEYRRVEGVPSAEVPGIFREADIVLDQFRLGDYGVAACEAMASGRIVVGNVDASVREAVRTTYGRDLPIVESSASEVAGVIRAIVADPARFRGVASDGAAFAREVHDGRASARAAASFLGVDA</sequence>
<reference evidence="3" key="1">
    <citation type="submission" date="2016-10" db="EMBL/GenBank/DDBJ databases">
        <authorList>
            <person name="Varghese N."/>
            <person name="Submissions S."/>
        </authorList>
    </citation>
    <scope>NUCLEOTIDE SEQUENCE [LARGE SCALE GENOMIC DNA]</scope>
    <source>
        <strain evidence="3">CPCC 202695</strain>
    </source>
</reference>
<dbReference type="OrthoDB" id="9809622at2"/>
<dbReference type="AlphaFoldDB" id="A0A1H1UHG8"/>
<keyword evidence="4" id="KW-1185">Reference proteome</keyword>
<reference evidence="2" key="2">
    <citation type="submission" date="2016-10" db="EMBL/GenBank/DDBJ databases">
        <authorList>
            <person name="de Groot N.N."/>
        </authorList>
    </citation>
    <scope>NUCLEOTIDE SEQUENCE [LARGE SCALE GENOMIC DNA]</scope>
    <source>
        <strain evidence="2">CPCC 202695</strain>
    </source>
</reference>